<keyword evidence="2" id="KW-0675">Receptor</keyword>
<protein>
    <submittedName>
        <fullName evidence="2">Novel immune-type receptor 14a isoform X1</fullName>
    </submittedName>
</protein>
<keyword evidence="1" id="KW-1185">Reference proteome</keyword>
<gene>
    <name evidence="2" type="primary">nitr14a</name>
    <name evidence="2" type="synonym">si:dkey-149k8.3</name>
</gene>
<proteinExistence type="predicted"/>
<organism evidence="1 2">
    <name type="scientific">Danio rerio</name>
    <name type="common">Zebrafish</name>
    <name type="synonym">Brachydanio rerio</name>
    <dbReference type="NCBI Taxonomy" id="7955"/>
    <lineage>
        <taxon>Eukaryota</taxon>
        <taxon>Metazoa</taxon>
        <taxon>Chordata</taxon>
        <taxon>Craniata</taxon>
        <taxon>Vertebrata</taxon>
        <taxon>Euteleostomi</taxon>
        <taxon>Actinopterygii</taxon>
        <taxon>Neopterygii</taxon>
        <taxon>Teleostei</taxon>
        <taxon>Ostariophysi</taxon>
        <taxon>Cypriniformes</taxon>
        <taxon>Danionidae</taxon>
        <taxon>Danioninae</taxon>
        <taxon>Danio</taxon>
    </lineage>
</organism>
<evidence type="ECO:0000313" key="2">
    <source>
        <dbReference type="RefSeq" id="XP_073777207.1"/>
    </source>
</evidence>
<reference evidence="2" key="1">
    <citation type="submission" date="2025-08" db="UniProtKB">
        <authorList>
            <consortium name="RefSeq"/>
        </authorList>
    </citation>
    <scope>IDENTIFICATION</scope>
    <source>
        <strain evidence="2">Tuebingen</strain>
        <tissue evidence="2">Fibroblasts and whole tissue</tissue>
    </source>
</reference>
<dbReference type="RefSeq" id="XP_073777207.1">
    <property type="nucleotide sequence ID" value="XM_073921106.1"/>
</dbReference>
<accession>A0AC58H5G0</accession>
<name>A0AC58H5G0_DANRE</name>
<evidence type="ECO:0000313" key="1">
    <source>
        <dbReference type="Proteomes" id="UP000000437"/>
    </source>
</evidence>
<sequence>MILWAFVTVLCVARAAHSRIDQPDKVLAVELGSTVTLRCISWKENIFWYKQVAGQQPRVISAFQKLMEPIFYKEFKNERFWGIRLRSSTNLTISDIIQSDEAVYYCASRAFYIEFGSGTHLKIKGHQAAAFETSNFNKTCQQKCNKNSTTEKSNVSDERLYPAVLGLACALGLCGGLVFAFIAFIFSRGLDFFFSASFHTVRSSRQDNQIREQWNAQDPDDENVTYVAYTCDSLRKTFNLEENLSRECI</sequence>
<dbReference type="Proteomes" id="UP000000437">
    <property type="component" value="Chromosome 14"/>
</dbReference>